<evidence type="ECO:0000313" key="8">
    <source>
        <dbReference type="Proteomes" id="UP000234474"/>
    </source>
</evidence>
<evidence type="ECO:0000256" key="1">
    <source>
        <dbReference type="ARBA" id="ARBA00004370"/>
    </source>
</evidence>
<comment type="subcellular location">
    <subcellularLocation>
        <location evidence="1">Membrane</location>
    </subcellularLocation>
</comment>
<dbReference type="GO" id="GO:0016020">
    <property type="term" value="C:membrane"/>
    <property type="evidence" value="ECO:0007669"/>
    <property type="project" value="UniProtKB-SubCell"/>
</dbReference>
<proteinExistence type="inferred from homology"/>
<evidence type="ECO:0000313" key="7">
    <source>
        <dbReference type="EMBL" id="PKX88381.1"/>
    </source>
</evidence>
<dbReference type="AlphaFoldDB" id="A0A2I1BSV8"/>
<evidence type="ECO:0000256" key="3">
    <source>
        <dbReference type="ARBA" id="ARBA00022679"/>
    </source>
</evidence>
<dbReference type="Proteomes" id="UP000234474">
    <property type="component" value="Unassembled WGS sequence"/>
</dbReference>
<dbReference type="Gene3D" id="3.90.550.20">
    <property type="match status" value="1"/>
</dbReference>
<keyword evidence="4" id="KW-0812">Transmembrane</keyword>
<comment type="caution">
    <text evidence="7">The sequence shown here is derived from an EMBL/GenBank/DDBJ whole genome shotgun (WGS) entry which is preliminary data.</text>
</comment>
<dbReference type="SUPFAM" id="SSF53448">
    <property type="entry name" value="Nucleotide-diphospho-sugar transferases"/>
    <property type="match status" value="1"/>
</dbReference>
<dbReference type="VEuPathDB" id="FungiDB:P174DRAFT_380554"/>
<name>A0A2I1BSV8_ASPN1</name>
<comment type="similarity">
    <text evidence="2">Belongs to the glycosyltransferase 32 family.</text>
</comment>
<dbReference type="InterPro" id="IPR051706">
    <property type="entry name" value="Glycosyltransferase_domain"/>
</dbReference>
<evidence type="ECO:0000256" key="6">
    <source>
        <dbReference type="ARBA" id="ARBA00023136"/>
    </source>
</evidence>
<dbReference type="GO" id="GO:0000030">
    <property type="term" value="F:mannosyltransferase activity"/>
    <property type="evidence" value="ECO:0007669"/>
    <property type="project" value="TreeGrafter"/>
</dbReference>
<evidence type="ECO:0000256" key="4">
    <source>
        <dbReference type="ARBA" id="ARBA00022692"/>
    </source>
</evidence>
<dbReference type="Pfam" id="PF04488">
    <property type="entry name" value="Gly_transf_sug"/>
    <property type="match status" value="1"/>
</dbReference>
<keyword evidence="6" id="KW-0472">Membrane</keyword>
<protein>
    <submittedName>
        <fullName evidence="7">Uncharacterized protein</fullName>
    </submittedName>
</protein>
<dbReference type="STRING" id="1392255.A0A2I1BSV8"/>
<dbReference type="InterPro" id="IPR007577">
    <property type="entry name" value="GlycoTrfase_DXD_sugar-bd_CS"/>
</dbReference>
<feature type="non-terminal residue" evidence="7">
    <location>
        <position position="1"/>
    </location>
</feature>
<sequence>PSERADAIRYLILQHFGGIYIDLDIGCRRCLDPLLNLLIWFPKTRPSGVGNDVMPSIPEHPLMMKLALDLQDRYALFLPPYLAVFWTTEPLYVNDILTSWLQHRSNGMRADIDKHSEARGAGLVILPPKFYDRMEYSFFRHVPDSSCMALVRFC</sequence>
<reference evidence="8" key="1">
    <citation type="journal article" date="2018" name="Proc. Natl. Acad. Sci. U.S.A.">
        <title>Linking secondary metabolites to gene clusters through genome sequencing of six diverse Aspergillus species.</title>
        <authorList>
            <person name="Kaerboelling I."/>
            <person name="Vesth T.C."/>
            <person name="Frisvad J.C."/>
            <person name="Nybo J.L."/>
            <person name="Theobald S."/>
            <person name="Kuo A."/>
            <person name="Bowyer P."/>
            <person name="Matsuda Y."/>
            <person name="Mondo S."/>
            <person name="Lyhne E.K."/>
            <person name="Kogle M.E."/>
            <person name="Clum A."/>
            <person name="Lipzen A."/>
            <person name="Salamov A."/>
            <person name="Ngan C.Y."/>
            <person name="Daum C."/>
            <person name="Chiniquy J."/>
            <person name="Barry K."/>
            <person name="LaButti K."/>
            <person name="Haridas S."/>
            <person name="Simmons B.A."/>
            <person name="Magnuson J.K."/>
            <person name="Mortensen U.H."/>
            <person name="Larsen T.O."/>
            <person name="Grigoriev I.V."/>
            <person name="Baker S.E."/>
            <person name="Andersen M.R."/>
        </authorList>
    </citation>
    <scope>NUCLEOTIDE SEQUENCE [LARGE SCALE GENOMIC DNA]</scope>
    <source>
        <strain evidence="8">IBT 16806</strain>
    </source>
</reference>
<organism evidence="7 8">
    <name type="scientific">Aspergillus novofumigatus (strain IBT 16806)</name>
    <dbReference type="NCBI Taxonomy" id="1392255"/>
    <lineage>
        <taxon>Eukaryota</taxon>
        <taxon>Fungi</taxon>
        <taxon>Dikarya</taxon>
        <taxon>Ascomycota</taxon>
        <taxon>Pezizomycotina</taxon>
        <taxon>Eurotiomycetes</taxon>
        <taxon>Eurotiomycetidae</taxon>
        <taxon>Eurotiales</taxon>
        <taxon>Aspergillaceae</taxon>
        <taxon>Aspergillus</taxon>
        <taxon>Aspergillus subgen. Fumigati</taxon>
    </lineage>
</organism>
<evidence type="ECO:0000256" key="5">
    <source>
        <dbReference type="ARBA" id="ARBA00022989"/>
    </source>
</evidence>
<dbReference type="PANTHER" id="PTHR32385">
    <property type="entry name" value="MANNOSYL PHOSPHORYLINOSITOL CERAMIDE SYNTHASE"/>
    <property type="match status" value="1"/>
</dbReference>
<keyword evidence="8" id="KW-1185">Reference proteome</keyword>
<dbReference type="PANTHER" id="PTHR32385:SF20">
    <property type="entry name" value="MANNOSYL PHOSPHORYLINOSITOL CERAMIDE SYNTHASE CSH1-RELATED"/>
    <property type="match status" value="1"/>
</dbReference>
<gene>
    <name evidence="7" type="ORF">P174DRAFT_380554</name>
</gene>
<dbReference type="OrthoDB" id="3647at2759"/>
<dbReference type="GO" id="GO:0051999">
    <property type="term" value="P:mannosyl-inositol phosphorylceramide biosynthetic process"/>
    <property type="evidence" value="ECO:0007669"/>
    <property type="project" value="TreeGrafter"/>
</dbReference>
<dbReference type="InterPro" id="IPR029044">
    <property type="entry name" value="Nucleotide-diphossugar_trans"/>
</dbReference>
<accession>A0A2I1BSV8</accession>
<dbReference type="OMA" id="GMRADID"/>
<keyword evidence="5" id="KW-1133">Transmembrane helix</keyword>
<evidence type="ECO:0000256" key="2">
    <source>
        <dbReference type="ARBA" id="ARBA00009003"/>
    </source>
</evidence>
<keyword evidence="3" id="KW-0808">Transferase</keyword>
<dbReference type="EMBL" id="MSZS01000016">
    <property type="protein sequence ID" value="PKX88381.1"/>
    <property type="molecule type" value="Genomic_DNA"/>
</dbReference>
<dbReference type="RefSeq" id="XP_024676976.1">
    <property type="nucleotide sequence ID" value="XM_024822986.1"/>
</dbReference>
<dbReference type="GeneID" id="36530312"/>